<comment type="caution">
    <text evidence="2">The sequence shown here is derived from an EMBL/GenBank/DDBJ whole genome shotgun (WGS) entry which is preliminary data.</text>
</comment>
<evidence type="ECO:0000313" key="2">
    <source>
        <dbReference type="EMBL" id="KND97234.1"/>
    </source>
</evidence>
<evidence type="ECO:0000313" key="3">
    <source>
        <dbReference type="Proteomes" id="UP000037122"/>
    </source>
</evidence>
<sequence>MATKSSKSKSKVGKSAKSASKQNLKQKAKVTKSQIDKLNKDMDHIQDIHKSLAQLGQAPKKIGALDVARLKSDMEKDEQRKKANKELQRQLEVMTGMAL</sequence>
<dbReference type="AlphaFoldDB" id="A0A0L0NTA2"/>
<dbReference type="EMBL" id="LGST01000043">
    <property type="protein sequence ID" value="KND97234.1"/>
    <property type="molecule type" value="Genomic_DNA"/>
</dbReference>
<dbReference type="VEuPathDB" id="FungiDB:CJJ07_004363"/>
<feature type="compositionally biased region" description="Basic residues" evidence="1">
    <location>
        <begin position="1"/>
        <end position="14"/>
    </location>
</feature>
<organism evidence="2 3">
    <name type="scientific">Candidozyma auris</name>
    <name type="common">Yeast</name>
    <name type="synonym">Candida auris</name>
    <dbReference type="NCBI Taxonomy" id="498019"/>
    <lineage>
        <taxon>Eukaryota</taxon>
        <taxon>Fungi</taxon>
        <taxon>Dikarya</taxon>
        <taxon>Ascomycota</taxon>
        <taxon>Saccharomycotina</taxon>
        <taxon>Pichiomycetes</taxon>
        <taxon>Metschnikowiaceae</taxon>
        <taxon>Candidozyma</taxon>
    </lineage>
</organism>
<dbReference type="VEuPathDB" id="FungiDB:B9J08_001472"/>
<dbReference type="Proteomes" id="UP000037122">
    <property type="component" value="Unassembled WGS sequence"/>
</dbReference>
<evidence type="ECO:0000256" key="1">
    <source>
        <dbReference type="SAM" id="MobiDB-lite"/>
    </source>
</evidence>
<gene>
    <name evidence="2" type="ORF">QG37_06452</name>
</gene>
<dbReference type="VEuPathDB" id="FungiDB:QG37_06452"/>
<name>A0A0L0NTA2_CANAR</name>
<proteinExistence type="predicted"/>
<accession>A0A0L0NTA2</accession>
<protein>
    <submittedName>
        <fullName evidence="2">Uncharacterized protein</fullName>
    </submittedName>
</protein>
<dbReference type="VEuPathDB" id="FungiDB:CJI96_0003637"/>
<dbReference type="VEuPathDB" id="FungiDB:CJI97_001132"/>
<reference evidence="3" key="1">
    <citation type="journal article" date="2015" name="BMC Genomics">
        <title>Draft genome of a commonly misdiagnosed multidrug resistant pathogen Candida auris.</title>
        <authorList>
            <person name="Chatterjee S."/>
            <person name="Alampalli S.V."/>
            <person name="Nageshan R.K."/>
            <person name="Chettiar S.T."/>
            <person name="Joshi S."/>
            <person name="Tatu U.S."/>
        </authorList>
    </citation>
    <scope>NUCLEOTIDE SEQUENCE [LARGE SCALE GENOMIC DNA]</scope>
    <source>
        <strain evidence="3">6684</strain>
    </source>
</reference>
<feature type="region of interest" description="Disordered" evidence="1">
    <location>
        <begin position="1"/>
        <end position="32"/>
    </location>
</feature>